<dbReference type="Gene3D" id="3.40.190.10">
    <property type="entry name" value="Periplasmic binding protein-like II"/>
    <property type="match status" value="1"/>
</dbReference>
<name>A0A382AX11_9ZZZZ</name>
<dbReference type="InterPro" id="IPR042100">
    <property type="entry name" value="Bug_dom1"/>
</dbReference>
<evidence type="ECO:0000313" key="1">
    <source>
        <dbReference type="EMBL" id="SVB05543.1"/>
    </source>
</evidence>
<sequence>AGKVKAILLLHDKELADYPDVPTSYSMGHEVKVVTTRGYAVLKGTPQDKIDVLSKALVKAMMHETFANYLRGASLDPATSPAGTEVWDKQLKENYAKAEAALRGLGLIE</sequence>
<dbReference type="AlphaFoldDB" id="A0A382AX11"/>
<reference evidence="1" key="1">
    <citation type="submission" date="2018-05" db="EMBL/GenBank/DDBJ databases">
        <authorList>
            <person name="Lanie J.A."/>
            <person name="Ng W.-L."/>
            <person name="Kazmierczak K.M."/>
            <person name="Andrzejewski T.M."/>
            <person name="Davidsen T.M."/>
            <person name="Wayne K.J."/>
            <person name="Tettelin H."/>
            <person name="Glass J.I."/>
            <person name="Rusch D."/>
            <person name="Podicherti R."/>
            <person name="Tsui H.-C.T."/>
            <person name="Winkler M.E."/>
        </authorList>
    </citation>
    <scope>NUCLEOTIDE SEQUENCE</scope>
</reference>
<feature type="non-terminal residue" evidence="1">
    <location>
        <position position="1"/>
    </location>
</feature>
<proteinExistence type="predicted"/>
<organism evidence="1">
    <name type="scientific">marine metagenome</name>
    <dbReference type="NCBI Taxonomy" id="408172"/>
    <lineage>
        <taxon>unclassified sequences</taxon>
        <taxon>metagenomes</taxon>
        <taxon>ecological metagenomes</taxon>
    </lineage>
</organism>
<dbReference type="EMBL" id="UINC01027026">
    <property type="protein sequence ID" value="SVB05543.1"/>
    <property type="molecule type" value="Genomic_DNA"/>
</dbReference>
<protein>
    <submittedName>
        <fullName evidence="1">Uncharacterized protein</fullName>
    </submittedName>
</protein>
<gene>
    <name evidence="1" type="ORF">METZ01_LOCUS158397</name>
</gene>
<accession>A0A382AX11</accession>
<dbReference type="Gene3D" id="3.40.190.150">
    <property type="entry name" value="Bordetella uptake gene, domain 1"/>
    <property type="match status" value="1"/>
</dbReference>